<evidence type="ECO:0000256" key="1">
    <source>
        <dbReference type="ARBA" id="ARBA00022741"/>
    </source>
</evidence>
<reference evidence="5" key="1">
    <citation type="submission" date="2018-03" db="EMBL/GenBank/DDBJ databases">
        <authorList>
            <person name="Zecchin S."/>
        </authorList>
    </citation>
    <scope>NUCLEOTIDE SEQUENCE [LARGE SCALE GENOMIC DNA]</scope>
</reference>
<dbReference type="InterPro" id="IPR006689">
    <property type="entry name" value="Small_GTPase_ARF/SAR"/>
</dbReference>
<evidence type="ECO:0000256" key="3">
    <source>
        <dbReference type="SAM" id="Coils"/>
    </source>
</evidence>
<protein>
    <submittedName>
        <fullName evidence="4">Mutual gliding-motility protein MglA (Modular protein)</fullName>
    </submittedName>
</protein>
<keyword evidence="5" id="KW-1185">Reference proteome</keyword>
<dbReference type="Gene3D" id="3.40.50.300">
    <property type="entry name" value="P-loop containing nucleotide triphosphate hydrolases"/>
    <property type="match status" value="1"/>
</dbReference>
<dbReference type="PANTHER" id="PTHR42708:SF1">
    <property type="entry name" value="GLIDING MOTILITY PROTEIN MGLA"/>
    <property type="match status" value="1"/>
</dbReference>
<dbReference type="InterPro" id="IPR052705">
    <property type="entry name" value="Gliding_Motility_GTPase"/>
</dbReference>
<keyword evidence="1" id="KW-0547">Nucleotide-binding</keyword>
<accession>A0A2U3QFF9</accession>
<dbReference type="GO" id="GO:0003924">
    <property type="term" value="F:GTPase activity"/>
    <property type="evidence" value="ECO:0007669"/>
    <property type="project" value="InterPro"/>
</dbReference>
<proteinExistence type="predicted"/>
<evidence type="ECO:0000313" key="5">
    <source>
        <dbReference type="Proteomes" id="UP000245125"/>
    </source>
</evidence>
<dbReference type="PRINTS" id="PR00449">
    <property type="entry name" value="RASTRNSFRMNG"/>
</dbReference>
<name>A0A2U3QFF9_9BACT</name>
<dbReference type="InterPro" id="IPR027417">
    <property type="entry name" value="P-loop_NTPase"/>
</dbReference>
<dbReference type="PANTHER" id="PTHR42708">
    <property type="entry name" value="ATP/GTP-BINDING PROTEIN-RELATED"/>
    <property type="match status" value="1"/>
</dbReference>
<dbReference type="SUPFAM" id="SSF52540">
    <property type="entry name" value="P-loop containing nucleoside triphosphate hydrolases"/>
    <property type="match status" value="1"/>
</dbReference>
<keyword evidence="2" id="KW-0342">GTP-binding</keyword>
<feature type="coiled-coil region" evidence="3">
    <location>
        <begin position="304"/>
        <end position="331"/>
    </location>
</feature>
<dbReference type="PROSITE" id="PS51419">
    <property type="entry name" value="RAB"/>
    <property type="match status" value="1"/>
</dbReference>
<keyword evidence="3" id="KW-0175">Coiled coil</keyword>
<dbReference type="Pfam" id="PF00025">
    <property type="entry name" value="Arf"/>
    <property type="match status" value="1"/>
</dbReference>
<sequence>MALFNYATKEITLKIVYYGPGLSGKTTNLQHLHSILNPETRGRLLSLSTETDRTLFFDFLPVELGKIRDFSIRFQLYTVPGQVRYNATRKIVLKGADAVIFVADSQRDMKEQNIESFENMRENLFSNNINPDEIPIILQYNKRDLVNIASLEELDADLNHNESPVIEACAIKGLGVEESFKLVTKLLLRNIAKKHQIEIKPAKEEEMEAEGPVTLSQGAHFPPPAPAAAEMQTVVSSDKDITAGDAKLSTVAEVPPTEKMPAEAYESSWETKKNPITELREAPVIFLEKIEQVAKEISEIHKILADSRDSINMLGKEMENLKELRKEQEKIGSLLKDLSVQYKALKRKRSWFRF</sequence>
<evidence type="ECO:0000313" key="4">
    <source>
        <dbReference type="EMBL" id="SPQ00161.1"/>
    </source>
</evidence>
<gene>
    <name evidence="4" type="ORF">NBG4_190004</name>
</gene>
<dbReference type="AlphaFoldDB" id="A0A2U3QFF9"/>
<dbReference type="OrthoDB" id="9779858at2"/>
<dbReference type="EMBL" id="OUUY01000063">
    <property type="protein sequence ID" value="SPQ00161.1"/>
    <property type="molecule type" value="Genomic_DNA"/>
</dbReference>
<dbReference type="Proteomes" id="UP000245125">
    <property type="component" value="Unassembled WGS sequence"/>
</dbReference>
<dbReference type="GO" id="GO:0005525">
    <property type="term" value="F:GTP binding"/>
    <property type="evidence" value="ECO:0007669"/>
    <property type="project" value="UniProtKB-KW"/>
</dbReference>
<evidence type="ECO:0000256" key="2">
    <source>
        <dbReference type="ARBA" id="ARBA00023134"/>
    </source>
</evidence>
<organism evidence="4 5">
    <name type="scientific">Candidatus Sulfobium mesophilum</name>
    <dbReference type="NCBI Taxonomy" id="2016548"/>
    <lineage>
        <taxon>Bacteria</taxon>
        <taxon>Pseudomonadati</taxon>
        <taxon>Nitrospirota</taxon>
        <taxon>Nitrospiria</taxon>
        <taxon>Nitrospirales</taxon>
        <taxon>Nitrospiraceae</taxon>
        <taxon>Candidatus Sulfobium</taxon>
    </lineage>
</organism>
<dbReference type="CDD" id="cd00882">
    <property type="entry name" value="Ras_like_GTPase"/>
    <property type="match status" value="1"/>
</dbReference>